<organism evidence="2 3">
    <name type="scientific">Sulfurimonas sediminis</name>
    <dbReference type="NCBI Taxonomy" id="2590020"/>
    <lineage>
        <taxon>Bacteria</taxon>
        <taxon>Pseudomonadati</taxon>
        <taxon>Campylobacterota</taxon>
        <taxon>Epsilonproteobacteria</taxon>
        <taxon>Campylobacterales</taxon>
        <taxon>Sulfurimonadaceae</taxon>
        <taxon>Sulfurimonas</taxon>
    </lineage>
</organism>
<evidence type="ECO:0000256" key="1">
    <source>
        <dbReference type="SAM" id="SignalP"/>
    </source>
</evidence>
<dbReference type="RefSeq" id="WP_193150691.1">
    <property type="nucleotide sequence ID" value="NZ_CP041235.1"/>
</dbReference>
<dbReference type="AlphaFoldDB" id="A0A7M1B4B9"/>
<name>A0A7M1B4B9_9BACT</name>
<gene>
    <name evidence="2" type="ORF">FJR45_11680</name>
</gene>
<evidence type="ECO:0008006" key="4">
    <source>
        <dbReference type="Google" id="ProtNLM"/>
    </source>
</evidence>
<proteinExistence type="predicted"/>
<sequence length="400" mass="43340">MLKMFFLLGISLVTFVTNAYAIPAFARQMGISCNACHSQNGFPALNRFGRSFKASGYTMVGAQKSIYDDQNGKFLSLTDTLNLSLNVKIGYVQGEDPAEAAQIQFPQALGFMIAGRVANNIGVFTEIGYESEDGNDPLFQLATLVVPVVYELPDYTLGTVFYRTSEFGAAASYDTLATGSKANGQTLEAVSVTSAQSYIVNNAGEEAAAEGIGFYIASDLWYGVYSAYVPTVGTVSGVTPAHYASLAFTPQVGNWDLGMSGQLWWGTASRDDANTSLPKIEDKTDKFALNFQAMGSVDTLPVSVFLTYAQAKQGSIFAQTPNKVKAATIMGEIAPIAHILMFSAGYRAADNGANTNSTDNAQLLAVKYFYKENVQCQFDYVFNQNSQKRNEIYFTLRAVF</sequence>
<evidence type="ECO:0000313" key="2">
    <source>
        <dbReference type="EMBL" id="QOP44564.1"/>
    </source>
</evidence>
<accession>A0A7M1B4B9</accession>
<keyword evidence="1" id="KW-0732">Signal</keyword>
<dbReference type="EMBL" id="CP041235">
    <property type="protein sequence ID" value="QOP44564.1"/>
    <property type="molecule type" value="Genomic_DNA"/>
</dbReference>
<evidence type="ECO:0000313" key="3">
    <source>
        <dbReference type="Proteomes" id="UP000593719"/>
    </source>
</evidence>
<dbReference type="Proteomes" id="UP000593719">
    <property type="component" value="Chromosome"/>
</dbReference>
<feature type="signal peptide" evidence="1">
    <location>
        <begin position="1"/>
        <end position="21"/>
    </location>
</feature>
<feature type="chain" id="PRO_5032682236" description="Cytochrome C" evidence="1">
    <location>
        <begin position="22"/>
        <end position="400"/>
    </location>
</feature>
<dbReference type="KEGG" id="ssei:FJR45_11680"/>
<keyword evidence="3" id="KW-1185">Reference proteome</keyword>
<protein>
    <recommendedName>
        <fullName evidence="4">Cytochrome C</fullName>
    </recommendedName>
</protein>
<reference evidence="2 3" key="1">
    <citation type="submission" date="2019-06" db="EMBL/GenBank/DDBJ databases">
        <title>Sulfurimonas gotlandica sp. nov., a chemoautotrophic and psychrotolerant epsilonproteobacterium isolated from a pelagic redoxcline, and an emended description of the genus Sulfurimonas.</title>
        <authorList>
            <person name="Wang S."/>
            <person name="Jiang L."/>
            <person name="Shao Z."/>
        </authorList>
    </citation>
    <scope>NUCLEOTIDE SEQUENCE [LARGE SCALE GENOMIC DNA]</scope>
    <source>
        <strain evidence="2 3">S2-6</strain>
    </source>
</reference>